<evidence type="ECO:0000313" key="1">
    <source>
        <dbReference type="EMBL" id="CAK8163437.1"/>
    </source>
</evidence>
<comment type="caution">
    <text evidence="1">The sequence shown here is derived from an EMBL/GenBank/DDBJ whole genome shotgun (WGS) entry which is preliminary data.</text>
</comment>
<organism evidence="1 2">
    <name type="scientific">Candidatus Xenohaliotis californiensis</name>
    <dbReference type="NCBI Taxonomy" id="84677"/>
    <lineage>
        <taxon>Bacteria</taxon>
        <taxon>Pseudomonadati</taxon>
        <taxon>Pseudomonadota</taxon>
        <taxon>Alphaproteobacteria</taxon>
        <taxon>Rickettsiales</taxon>
        <taxon>Anaplasmataceae</taxon>
        <taxon>Candidatus Xenohaliotis</taxon>
    </lineage>
</organism>
<name>A0ABP0EX76_9RICK</name>
<accession>A0ABP0EX76</accession>
<sequence length="138" mass="16391">MVHHGDLQYRKKRMPRWKKVSCLIQQLVADFVCDYLSMPVTVSRAEITKDLSMAKVFFITPHPALANKVGFRNIVLRMLPENLLNKIQYIEDNDMLFLCYLNYMHPKICAHIFKSSKLRKIPAISFFIEQEDFYNKKY</sequence>
<reference evidence="1 2" key="1">
    <citation type="submission" date="2024-01" db="EMBL/GenBank/DDBJ databases">
        <authorList>
            <person name="Kunselman E."/>
        </authorList>
    </citation>
    <scope>NUCLEOTIDE SEQUENCE [LARGE SCALE GENOMIC DNA]</scope>
    <source>
        <strain evidence="1">2 abalone samples</strain>
    </source>
</reference>
<dbReference type="RefSeq" id="WP_338364645.1">
    <property type="nucleotide sequence ID" value="NZ_CAWVOK010000030.1"/>
</dbReference>
<protein>
    <recommendedName>
        <fullName evidence="3">Ribosome-binding factor A</fullName>
    </recommendedName>
</protein>
<dbReference type="InterPro" id="IPR015946">
    <property type="entry name" value="KH_dom-like_a/b"/>
</dbReference>
<proteinExistence type="predicted"/>
<evidence type="ECO:0008006" key="3">
    <source>
        <dbReference type="Google" id="ProtNLM"/>
    </source>
</evidence>
<evidence type="ECO:0000313" key="2">
    <source>
        <dbReference type="Proteomes" id="UP001314181"/>
    </source>
</evidence>
<gene>
    <name evidence="1" type="ORF">CAXC1_40013</name>
</gene>
<dbReference type="EMBL" id="CAWVOK010000030">
    <property type="protein sequence ID" value="CAK8163437.1"/>
    <property type="molecule type" value="Genomic_DNA"/>
</dbReference>
<dbReference type="SUPFAM" id="SSF89919">
    <property type="entry name" value="Ribosome-binding factor A, RbfA"/>
    <property type="match status" value="1"/>
</dbReference>
<dbReference type="Proteomes" id="UP001314181">
    <property type="component" value="Unassembled WGS sequence"/>
</dbReference>
<keyword evidence="2" id="KW-1185">Reference proteome</keyword>
<dbReference type="Gene3D" id="3.30.300.20">
    <property type="match status" value="1"/>
</dbReference>
<dbReference type="InterPro" id="IPR023799">
    <property type="entry name" value="RbfA_dom_sf"/>
</dbReference>